<dbReference type="AlphaFoldDB" id="B0C0D9"/>
<proteinExistence type="predicted"/>
<organism evidence="1 2">
    <name type="scientific">Acaryochloris marina (strain MBIC 11017)</name>
    <dbReference type="NCBI Taxonomy" id="329726"/>
    <lineage>
        <taxon>Bacteria</taxon>
        <taxon>Bacillati</taxon>
        <taxon>Cyanobacteriota</taxon>
        <taxon>Cyanophyceae</taxon>
        <taxon>Acaryochloridales</taxon>
        <taxon>Acaryochloridaceae</taxon>
        <taxon>Acaryochloris</taxon>
    </lineage>
</organism>
<dbReference type="RefSeq" id="WP_012164933.1">
    <property type="nucleotide sequence ID" value="NC_009925.1"/>
</dbReference>
<dbReference type="EMBL" id="CP000828">
    <property type="protein sequence ID" value="ABW29631.1"/>
    <property type="molecule type" value="Genomic_DNA"/>
</dbReference>
<keyword evidence="2" id="KW-1185">Reference proteome</keyword>
<name>B0C0D9_ACAM1</name>
<dbReference type="eggNOG" id="COG3678">
    <property type="taxonomic scope" value="Bacteria"/>
</dbReference>
<dbReference type="STRING" id="329726.AM1_4658"/>
<evidence type="ECO:0008006" key="3">
    <source>
        <dbReference type="Google" id="ProtNLM"/>
    </source>
</evidence>
<evidence type="ECO:0000313" key="2">
    <source>
        <dbReference type="Proteomes" id="UP000000268"/>
    </source>
</evidence>
<dbReference type="KEGG" id="amr:AM1_4658"/>
<dbReference type="InterPro" id="IPR012899">
    <property type="entry name" value="LTXXQ"/>
</dbReference>
<dbReference type="Pfam" id="PF13801">
    <property type="entry name" value="Metal_resist"/>
    <property type="match status" value="1"/>
</dbReference>
<evidence type="ECO:0000313" key="1">
    <source>
        <dbReference type="EMBL" id="ABW29631.1"/>
    </source>
</evidence>
<reference evidence="1 2" key="1">
    <citation type="journal article" date="2008" name="Proc. Natl. Acad. Sci. U.S.A.">
        <title>Niche adaptation and genome expansion in the chlorophyll d-producing cyanobacterium Acaryochloris marina.</title>
        <authorList>
            <person name="Swingley W.D."/>
            <person name="Chen M."/>
            <person name="Cheung P.C."/>
            <person name="Conrad A.L."/>
            <person name="Dejesa L.C."/>
            <person name="Hao J."/>
            <person name="Honchak B.M."/>
            <person name="Karbach L.E."/>
            <person name="Kurdoglu A."/>
            <person name="Lahiri S."/>
            <person name="Mastrian S.D."/>
            <person name="Miyashita H."/>
            <person name="Page L."/>
            <person name="Ramakrishna P."/>
            <person name="Satoh S."/>
            <person name="Sattley W.M."/>
            <person name="Shimada Y."/>
            <person name="Taylor H.L."/>
            <person name="Tomo T."/>
            <person name="Tsuchiya T."/>
            <person name="Wang Z.T."/>
            <person name="Raymond J."/>
            <person name="Mimuro M."/>
            <person name="Blankenship R.E."/>
            <person name="Touchman J.W."/>
        </authorList>
    </citation>
    <scope>NUCLEOTIDE SEQUENCE [LARGE SCALE GENOMIC DNA]</scope>
    <source>
        <strain evidence="2">MBIC 11017</strain>
    </source>
</reference>
<dbReference type="CDD" id="cd09916">
    <property type="entry name" value="CpxP_like"/>
    <property type="match status" value="1"/>
</dbReference>
<dbReference type="HOGENOM" id="CLU_123310_1_0_3"/>
<protein>
    <recommendedName>
        <fullName evidence="3">Periplasmic heavy metal sensor</fullName>
    </recommendedName>
</protein>
<sequence length="156" mass="18269">MSRITKGVVICFALIGVCSLGQWVGNTLQPSVAQAPERPQRRRPGLFRDLQLSRQQRREIRAIRQKYGPQTREKAQLLRQTRNELKAMIAGEAPEAEVRAQFQSLEALTQETLNLRFENMMAIRKVLSPEQRQRLEQKLAERRRQRRQQRRLNPEG</sequence>
<gene>
    <name evidence="1" type="ordered locus">AM1_4658</name>
</gene>
<dbReference type="Proteomes" id="UP000000268">
    <property type="component" value="Chromosome"/>
</dbReference>
<dbReference type="OrthoDB" id="531812at2"/>
<dbReference type="Gene3D" id="1.20.120.1490">
    <property type="match status" value="1"/>
</dbReference>
<dbReference type="InterPro" id="IPR025961">
    <property type="entry name" value="Metal_resist"/>
</dbReference>
<dbReference type="GO" id="GO:0042597">
    <property type="term" value="C:periplasmic space"/>
    <property type="evidence" value="ECO:0007669"/>
    <property type="project" value="InterPro"/>
</dbReference>
<accession>B0C0D9</accession>